<evidence type="ECO:0000256" key="3">
    <source>
        <dbReference type="ARBA" id="ARBA00023002"/>
    </source>
</evidence>
<dbReference type="Pfam" id="PF01494">
    <property type="entry name" value="FAD_binding_3"/>
    <property type="match status" value="1"/>
</dbReference>
<evidence type="ECO:0000256" key="2">
    <source>
        <dbReference type="ARBA" id="ARBA00022827"/>
    </source>
</evidence>
<dbReference type="EMBL" id="ML978296">
    <property type="protein sequence ID" value="KAF2024412.1"/>
    <property type="molecule type" value="Genomic_DNA"/>
</dbReference>
<dbReference type="OrthoDB" id="655030at2759"/>
<dbReference type="AlphaFoldDB" id="A0A9P4GZQ1"/>
<reference evidence="5" key="1">
    <citation type="journal article" date="2020" name="Stud. Mycol.">
        <title>101 Dothideomycetes genomes: a test case for predicting lifestyles and emergence of pathogens.</title>
        <authorList>
            <person name="Haridas S."/>
            <person name="Albert R."/>
            <person name="Binder M."/>
            <person name="Bloem J."/>
            <person name="Labutti K."/>
            <person name="Salamov A."/>
            <person name="Andreopoulos B."/>
            <person name="Baker S."/>
            <person name="Barry K."/>
            <person name="Bills G."/>
            <person name="Bluhm B."/>
            <person name="Cannon C."/>
            <person name="Castanera R."/>
            <person name="Culley D."/>
            <person name="Daum C."/>
            <person name="Ezra D."/>
            <person name="Gonzalez J."/>
            <person name="Henrissat B."/>
            <person name="Kuo A."/>
            <person name="Liang C."/>
            <person name="Lipzen A."/>
            <person name="Lutzoni F."/>
            <person name="Magnuson J."/>
            <person name="Mondo S."/>
            <person name="Nolan M."/>
            <person name="Ohm R."/>
            <person name="Pangilinan J."/>
            <person name="Park H.-J."/>
            <person name="Ramirez L."/>
            <person name="Alfaro M."/>
            <person name="Sun H."/>
            <person name="Tritt A."/>
            <person name="Yoshinaga Y."/>
            <person name="Zwiers L.-H."/>
            <person name="Turgeon B."/>
            <person name="Goodwin S."/>
            <person name="Spatafora J."/>
            <person name="Crous P."/>
            <person name="Grigoriev I."/>
        </authorList>
    </citation>
    <scope>NUCLEOTIDE SEQUENCE</scope>
    <source>
        <strain evidence="5">CBS 110217</strain>
    </source>
</reference>
<dbReference type="PANTHER" id="PTHR46865">
    <property type="entry name" value="OXIDOREDUCTASE-RELATED"/>
    <property type="match status" value="1"/>
</dbReference>
<keyword evidence="6" id="KW-1185">Reference proteome</keyword>
<keyword evidence="1" id="KW-0285">Flavoprotein</keyword>
<protein>
    <submittedName>
        <fullName evidence="5">Flavo protein monooxygenase</fullName>
    </submittedName>
</protein>
<feature type="domain" description="FAD-binding" evidence="4">
    <location>
        <begin position="12"/>
        <end position="363"/>
    </location>
</feature>
<evidence type="ECO:0000313" key="6">
    <source>
        <dbReference type="Proteomes" id="UP000799777"/>
    </source>
</evidence>
<comment type="caution">
    <text evidence="5">The sequence shown here is derived from an EMBL/GenBank/DDBJ whole genome shotgun (WGS) entry which is preliminary data.</text>
</comment>
<dbReference type="InterPro" id="IPR036188">
    <property type="entry name" value="FAD/NAD-bd_sf"/>
</dbReference>
<accession>A0A9P4GZQ1</accession>
<evidence type="ECO:0000259" key="4">
    <source>
        <dbReference type="Pfam" id="PF01494"/>
    </source>
</evidence>
<keyword evidence="2" id="KW-0274">FAD</keyword>
<evidence type="ECO:0000256" key="1">
    <source>
        <dbReference type="ARBA" id="ARBA00022630"/>
    </source>
</evidence>
<sequence length="420" mass="45988">MSLTTTPTPLRILISGAGIAGPCLAHWLARTPISPPPKVTILERAPTLRATGQSIDIRGPAIGIVQKMGLQEGVRAKHTTEEGVRILGRSGAPVAEFGAGPKEGGGFTAEYEILRADLCGLVVESTKPFRNVEYRFGDYVTGLAQDAKEVNVTFNSGAQETYDLVVGADGASSKIRSLVLSGKDLENSYNFIGQYVAYFSIPSQKTDTRHWYWYNAPNGLALMTRPHRNPDTIGVYMCITTRAHGVRDARVEKAMDAGPEGQKKVLHEVFKSVGWQAERILEGLDICDDFYMSRCAQVKLPTWHAGRAVLLGDAAFATFGVGTSLAIHSAYTLASELAKIKSSDDIPRALDDYEKAFREIYKKSEDLPLGYPQIAFPQTSLGLKLRDSLAWLVSKTKVYKLLPEDDGMGSEVAEYPWRNI</sequence>
<dbReference type="PRINTS" id="PR00420">
    <property type="entry name" value="RNGMNOXGNASE"/>
</dbReference>
<organism evidence="5 6">
    <name type="scientific">Setomelanomma holmii</name>
    <dbReference type="NCBI Taxonomy" id="210430"/>
    <lineage>
        <taxon>Eukaryota</taxon>
        <taxon>Fungi</taxon>
        <taxon>Dikarya</taxon>
        <taxon>Ascomycota</taxon>
        <taxon>Pezizomycotina</taxon>
        <taxon>Dothideomycetes</taxon>
        <taxon>Pleosporomycetidae</taxon>
        <taxon>Pleosporales</taxon>
        <taxon>Pleosporineae</taxon>
        <taxon>Phaeosphaeriaceae</taxon>
        <taxon>Setomelanomma</taxon>
    </lineage>
</organism>
<dbReference type="GO" id="GO:0004497">
    <property type="term" value="F:monooxygenase activity"/>
    <property type="evidence" value="ECO:0007669"/>
    <property type="project" value="UniProtKB-KW"/>
</dbReference>
<evidence type="ECO:0000313" key="5">
    <source>
        <dbReference type="EMBL" id="KAF2024412.1"/>
    </source>
</evidence>
<dbReference type="InterPro" id="IPR051704">
    <property type="entry name" value="FAD_aromatic-hydroxylase"/>
</dbReference>
<keyword evidence="5" id="KW-0503">Monooxygenase</keyword>
<dbReference type="PANTHER" id="PTHR46865:SF2">
    <property type="entry name" value="MONOOXYGENASE"/>
    <property type="match status" value="1"/>
</dbReference>
<dbReference type="SUPFAM" id="SSF51905">
    <property type="entry name" value="FAD/NAD(P)-binding domain"/>
    <property type="match status" value="1"/>
</dbReference>
<dbReference type="GO" id="GO:0071949">
    <property type="term" value="F:FAD binding"/>
    <property type="evidence" value="ECO:0007669"/>
    <property type="project" value="InterPro"/>
</dbReference>
<dbReference type="InterPro" id="IPR002938">
    <property type="entry name" value="FAD-bd"/>
</dbReference>
<proteinExistence type="predicted"/>
<keyword evidence="3" id="KW-0560">Oxidoreductase</keyword>
<name>A0A9P4GZQ1_9PLEO</name>
<dbReference type="Proteomes" id="UP000799777">
    <property type="component" value="Unassembled WGS sequence"/>
</dbReference>
<dbReference type="Gene3D" id="3.50.50.60">
    <property type="entry name" value="FAD/NAD(P)-binding domain"/>
    <property type="match status" value="1"/>
</dbReference>
<gene>
    <name evidence="5" type="ORF">EK21DRAFT_78761</name>
</gene>